<dbReference type="Ensembl" id="ENSECRT00000007220.1">
    <property type="protein sequence ID" value="ENSECRP00000007106.1"/>
    <property type="gene ID" value="ENSECRG00000004732.1"/>
</dbReference>
<dbReference type="PANTHER" id="PTHR10824">
    <property type="entry name" value="ACYL-COENZYME A THIOESTERASE-RELATED"/>
    <property type="match status" value="1"/>
</dbReference>
<reference evidence="5" key="1">
    <citation type="submission" date="2021-06" db="EMBL/GenBank/DDBJ databases">
        <authorList>
            <consortium name="Wellcome Sanger Institute Data Sharing"/>
        </authorList>
    </citation>
    <scope>NUCLEOTIDE SEQUENCE [LARGE SCALE GENOMIC DNA]</scope>
</reference>
<dbReference type="Pfam" id="PF08840">
    <property type="entry name" value="BAAT_C"/>
    <property type="match status" value="1"/>
</dbReference>
<dbReference type="GO" id="GO:0006631">
    <property type="term" value="P:fatty acid metabolic process"/>
    <property type="evidence" value="ECO:0007669"/>
    <property type="project" value="TreeGrafter"/>
</dbReference>
<organism evidence="5 6">
    <name type="scientific">Erpetoichthys calabaricus</name>
    <name type="common">Rope fish</name>
    <name type="synonym">Calamoichthys calabaricus</name>
    <dbReference type="NCBI Taxonomy" id="27687"/>
    <lineage>
        <taxon>Eukaryota</taxon>
        <taxon>Metazoa</taxon>
        <taxon>Chordata</taxon>
        <taxon>Craniata</taxon>
        <taxon>Vertebrata</taxon>
        <taxon>Euteleostomi</taxon>
        <taxon>Actinopterygii</taxon>
        <taxon>Polypteriformes</taxon>
        <taxon>Polypteridae</taxon>
        <taxon>Erpetoichthys</taxon>
    </lineage>
</organism>
<dbReference type="InterPro" id="IPR042490">
    <property type="entry name" value="Thio_Ohase/BAAT_N"/>
</dbReference>
<gene>
    <name evidence="5" type="primary">LOC114659465</name>
</gene>
<dbReference type="Ensembl" id="ENSECRT00000007195.1">
    <property type="protein sequence ID" value="ENSECRP00000007081.1"/>
    <property type="gene ID" value="ENSECRG00000004732.1"/>
</dbReference>
<dbReference type="Gene3D" id="3.40.50.1820">
    <property type="entry name" value="alpha/beta hydrolase"/>
    <property type="match status" value="1"/>
</dbReference>
<comment type="similarity">
    <text evidence="1">Belongs to the C/M/P thioester hydrolase family.</text>
</comment>
<name>A0A8C4RUG3_ERPCA</name>
<evidence type="ECO:0000259" key="4">
    <source>
        <dbReference type="Pfam" id="PF08840"/>
    </source>
</evidence>
<reference evidence="5" key="2">
    <citation type="submission" date="2025-05" db="UniProtKB">
        <authorList>
            <consortium name="Ensembl"/>
        </authorList>
    </citation>
    <scope>IDENTIFICATION</scope>
</reference>
<evidence type="ECO:0000313" key="6">
    <source>
        <dbReference type="Proteomes" id="UP000694620"/>
    </source>
</evidence>
<dbReference type="PIRSF" id="PIRSF016521">
    <property type="entry name" value="Acyl-CoA_hydro"/>
    <property type="match status" value="1"/>
</dbReference>
<feature type="active site" description="Charge relay system" evidence="2">
    <location>
        <position position="386"/>
    </location>
</feature>
<evidence type="ECO:0000256" key="2">
    <source>
        <dbReference type="PIRSR" id="PIRSR016521-1"/>
    </source>
</evidence>
<dbReference type="Pfam" id="PF04775">
    <property type="entry name" value="Bile_Hydr_Trans"/>
    <property type="match status" value="1"/>
</dbReference>
<dbReference type="GO" id="GO:0047617">
    <property type="term" value="F:fatty acyl-CoA hydrolase activity"/>
    <property type="evidence" value="ECO:0007669"/>
    <property type="project" value="TreeGrafter"/>
</dbReference>
<dbReference type="GeneTree" id="ENSGT01010000222336"/>
<proteinExistence type="inferred from homology"/>
<evidence type="ECO:0000313" key="5">
    <source>
        <dbReference type="Ensembl" id="ENSECRP00000007081.1"/>
    </source>
</evidence>
<dbReference type="FunFam" id="2.60.40.2240:FF:000002">
    <property type="entry name" value="Acyl-CoA thioesterase 18"/>
    <property type="match status" value="1"/>
</dbReference>
<evidence type="ECO:0000259" key="3">
    <source>
        <dbReference type="Pfam" id="PF04775"/>
    </source>
</evidence>
<dbReference type="PANTHER" id="PTHR10824:SF36">
    <property type="entry name" value="ACYL-COA THIOESTERASE 17-RELATED"/>
    <property type="match status" value="1"/>
</dbReference>
<dbReference type="InterPro" id="IPR016662">
    <property type="entry name" value="Acyl-CoA_thioEstase_long-chain"/>
</dbReference>
<dbReference type="FunFam" id="3.40.50.1820:FF:000024">
    <property type="entry name" value="acyl-coenzyme A thioesterase 4"/>
    <property type="match status" value="1"/>
</dbReference>
<dbReference type="AlphaFoldDB" id="A0A8C4RUG3"/>
<protein>
    <submittedName>
        <fullName evidence="5">Bile acid-CoA:amino acid N-acyltransferase-like</fullName>
    </submittedName>
</protein>
<feature type="domain" description="Acyl-CoA thioester hydrolase/bile acid-CoA amino acid N-acetyltransferase" evidence="3">
    <location>
        <begin position="75"/>
        <end position="206"/>
    </location>
</feature>
<feature type="domain" description="BAAT/Acyl-CoA thioester hydrolase C-terminal" evidence="4">
    <location>
        <begin position="268"/>
        <end position="476"/>
    </location>
</feature>
<dbReference type="InterPro" id="IPR029058">
    <property type="entry name" value="AB_hydrolase_fold"/>
</dbReference>
<dbReference type="Proteomes" id="UP000694620">
    <property type="component" value="Chromosome 1"/>
</dbReference>
<feature type="active site" description="Charge relay system" evidence="2">
    <location>
        <position position="294"/>
    </location>
</feature>
<dbReference type="InterPro" id="IPR014940">
    <property type="entry name" value="BAAT_C"/>
</dbReference>
<sequence>MSSLTTSMAQHLIKSVKVFLRFCRRQDDMEKDDPLWQPLTGAAERSFSAVEDLKSENETRISPKIIAQPTRGLVDEKIYIRVSNLIPNKKFTLRCLLQSEDKDLWHAYGHYISDDIGVVNVAEDVCLGGSYTGKEPNGLIWSLKPVPGSRPALRLRKQNVFIPFLLNISVHNGHINDDFKDACSLALTVMERWYIAPGVSRIEVRENGIHGTLFLPPGTGPFPGLLDLWGGGGGLVEYRSALLASHGYATLALEYLSSKTDFSKIGEKYFEAAFGYLESHPQVSREHVGIFGLCFGASVTLSVAANENKINPKCLVCVSGTHVIRIGESIDKAFADLKLNEKNTRLDENNHVIWRELVLPIPTDSNKKVNLGNLKCPLLLIAGDDDQNWPTPESAEDIEKMMKEAGNGHLLTKIIYPKAGHLIEPPYSPHIRFSNFVDLHTRKKVIALWGGEAKEHAFAQEDSWKKILDFLDLHLYSSNTVLS</sequence>
<dbReference type="SUPFAM" id="SSF53474">
    <property type="entry name" value="alpha/beta-Hydrolases"/>
    <property type="match status" value="1"/>
</dbReference>
<evidence type="ECO:0000256" key="1">
    <source>
        <dbReference type="ARBA" id="ARBA00006538"/>
    </source>
</evidence>
<dbReference type="InterPro" id="IPR006862">
    <property type="entry name" value="Thio_Ohase/aa_AcTrfase"/>
</dbReference>
<keyword evidence="6" id="KW-1185">Reference proteome</keyword>
<feature type="active site" description="Charge relay system" evidence="2">
    <location>
        <position position="421"/>
    </location>
</feature>
<accession>A0A8C4RUG3</accession>
<dbReference type="GO" id="GO:0006637">
    <property type="term" value="P:acyl-CoA metabolic process"/>
    <property type="evidence" value="ECO:0007669"/>
    <property type="project" value="InterPro"/>
</dbReference>
<dbReference type="Gene3D" id="2.60.40.2240">
    <property type="entry name" value="Acyl-CoA thioester hydrolase/BAAT N-terminal domain"/>
    <property type="match status" value="1"/>
</dbReference>